<feature type="transmembrane region" description="Helical" evidence="1">
    <location>
        <begin position="170"/>
        <end position="187"/>
    </location>
</feature>
<organism evidence="2 3">
    <name type="scientific">Actinomadura chibensis</name>
    <dbReference type="NCBI Taxonomy" id="392828"/>
    <lineage>
        <taxon>Bacteria</taxon>
        <taxon>Bacillati</taxon>
        <taxon>Actinomycetota</taxon>
        <taxon>Actinomycetes</taxon>
        <taxon>Streptosporangiales</taxon>
        <taxon>Thermomonosporaceae</taxon>
        <taxon>Actinomadura</taxon>
    </lineage>
</organism>
<protein>
    <submittedName>
        <fullName evidence="2">Uncharacterized protein</fullName>
    </submittedName>
</protein>
<feature type="transmembrane region" description="Helical" evidence="1">
    <location>
        <begin position="133"/>
        <end position="150"/>
    </location>
</feature>
<dbReference type="EMBL" id="VSFG01000003">
    <property type="protein sequence ID" value="TYB45469.1"/>
    <property type="molecule type" value="Genomic_DNA"/>
</dbReference>
<feature type="transmembrane region" description="Helical" evidence="1">
    <location>
        <begin position="23"/>
        <end position="44"/>
    </location>
</feature>
<accession>A0A5D0NME5</accession>
<sequence>MQESPAAVLDEIGRLRRLTRARVHGAAVPLVVFAALTLASALLYRHPFFHMPPEGGTLDFNRDPFFVRGDAGGGFAVDPGPVSGYAGLYWADWSAALSILFWLVVAPLCYAGCALWYRRRAENIGLALRWRPWLYAGAGLMGLMVLLLVLREDGPDEYHGNLVDHPPMMALSPLLAIALGLLGLAWVERSWGTGVVAVLYGVLAATMSMYPLGEQPSWIIPPQGGSIDQLMAPGYNLLILTSVLLAGAAILQLRTAARRRKASRA</sequence>
<feature type="transmembrane region" description="Helical" evidence="1">
    <location>
        <begin position="93"/>
        <end position="117"/>
    </location>
</feature>
<keyword evidence="1" id="KW-0812">Transmembrane</keyword>
<feature type="transmembrane region" description="Helical" evidence="1">
    <location>
        <begin position="232"/>
        <end position="251"/>
    </location>
</feature>
<proteinExistence type="predicted"/>
<dbReference type="AlphaFoldDB" id="A0A5D0NME5"/>
<keyword evidence="3" id="KW-1185">Reference proteome</keyword>
<evidence type="ECO:0000256" key="1">
    <source>
        <dbReference type="SAM" id="Phobius"/>
    </source>
</evidence>
<dbReference type="Proteomes" id="UP000323380">
    <property type="component" value="Unassembled WGS sequence"/>
</dbReference>
<comment type="caution">
    <text evidence="2">The sequence shown here is derived from an EMBL/GenBank/DDBJ whole genome shotgun (WGS) entry which is preliminary data.</text>
</comment>
<gene>
    <name evidence="2" type="ORF">FXF69_18715</name>
</gene>
<keyword evidence="1" id="KW-1133">Transmembrane helix</keyword>
<dbReference type="RefSeq" id="WP_148344389.1">
    <property type="nucleotide sequence ID" value="NZ_VSFG01000003.1"/>
</dbReference>
<evidence type="ECO:0000313" key="3">
    <source>
        <dbReference type="Proteomes" id="UP000323380"/>
    </source>
</evidence>
<reference evidence="2 3" key="1">
    <citation type="submission" date="2019-08" db="EMBL/GenBank/DDBJ databases">
        <title>Actinomadura sp. nov. CYP1-5 isolated from mountain soil.</title>
        <authorList>
            <person name="Songsumanus A."/>
            <person name="Kuncharoen N."/>
            <person name="Kudo T."/>
            <person name="Yuki M."/>
            <person name="Igarashi Y."/>
            <person name="Tanasupawat S."/>
        </authorList>
    </citation>
    <scope>NUCLEOTIDE SEQUENCE [LARGE SCALE GENOMIC DNA]</scope>
    <source>
        <strain evidence="2 3">JCM 14158</strain>
    </source>
</reference>
<name>A0A5D0NME5_9ACTN</name>
<feature type="transmembrane region" description="Helical" evidence="1">
    <location>
        <begin position="194"/>
        <end position="212"/>
    </location>
</feature>
<dbReference type="STRING" id="1220554.GCA_001552135_05817"/>
<evidence type="ECO:0000313" key="2">
    <source>
        <dbReference type="EMBL" id="TYB45469.1"/>
    </source>
</evidence>
<keyword evidence="1" id="KW-0472">Membrane</keyword>